<gene>
    <name evidence="2" type="ORF">MXD59_09575</name>
</gene>
<keyword evidence="3" id="KW-1185">Reference proteome</keyword>
<accession>A0ABT0JWZ4</accession>
<feature type="compositionally biased region" description="Gly residues" evidence="1">
    <location>
        <begin position="232"/>
        <end position="242"/>
    </location>
</feature>
<dbReference type="EMBL" id="JALKFT010000007">
    <property type="protein sequence ID" value="MCK9876021.1"/>
    <property type="molecule type" value="Genomic_DNA"/>
</dbReference>
<sequence>MDLTPYVENLRSELLAAADSGEAQALAERLTAAVASASRLTLLEVLSAAAEEVTRDLAPGSVEVRLRGRNPYFVVTPPETSGRERNGQGGPPVTGTPAGGESAPGEQGEPSGPQIRRGPSGYDEHDGPQWRDASATWVRPGRSGVATGGAGAAGASSVGLPPMPAEFADGRDGAVSRINFRPPEQLKLRIEAAAAQEGLSVNAWLVRVVSAALADPGTEPDAGRRRARRDPGGGGRFVGWVG</sequence>
<dbReference type="RefSeq" id="WP_248824379.1">
    <property type="nucleotide sequence ID" value="NZ_JALKFT010000007.1"/>
</dbReference>
<name>A0ABT0JWZ4_9ACTN</name>
<reference evidence="2 3" key="1">
    <citation type="submission" date="2022-04" db="EMBL/GenBank/DDBJ databases">
        <title>Genome diversity in the genus Frankia.</title>
        <authorList>
            <person name="Carlos-Shanley C."/>
            <person name="Hahn D."/>
        </authorList>
    </citation>
    <scope>NUCLEOTIDE SEQUENCE [LARGE SCALE GENOMIC DNA]</scope>
    <source>
        <strain evidence="2 3">Ag45/Mut15</strain>
    </source>
</reference>
<feature type="region of interest" description="Disordered" evidence="1">
    <location>
        <begin position="215"/>
        <end position="242"/>
    </location>
</feature>
<dbReference type="InterPro" id="IPR013321">
    <property type="entry name" value="Arc_rbn_hlx_hlx"/>
</dbReference>
<organism evidence="2 3">
    <name type="scientific">Frankia umida</name>
    <dbReference type="NCBI Taxonomy" id="573489"/>
    <lineage>
        <taxon>Bacteria</taxon>
        <taxon>Bacillati</taxon>
        <taxon>Actinomycetota</taxon>
        <taxon>Actinomycetes</taxon>
        <taxon>Frankiales</taxon>
        <taxon>Frankiaceae</taxon>
        <taxon>Frankia</taxon>
    </lineage>
</organism>
<dbReference type="Proteomes" id="UP001201873">
    <property type="component" value="Unassembled WGS sequence"/>
</dbReference>
<dbReference type="SUPFAM" id="SSF47598">
    <property type="entry name" value="Ribbon-helix-helix"/>
    <property type="match status" value="1"/>
</dbReference>
<feature type="region of interest" description="Disordered" evidence="1">
    <location>
        <begin position="73"/>
        <end position="158"/>
    </location>
</feature>
<proteinExistence type="predicted"/>
<evidence type="ECO:0008006" key="4">
    <source>
        <dbReference type="Google" id="ProtNLM"/>
    </source>
</evidence>
<dbReference type="InterPro" id="IPR010985">
    <property type="entry name" value="Ribbon_hlx_hlx"/>
</dbReference>
<protein>
    <recommendedName>
        <fullName evidence="4">HicB family protein</fullName>
    </recommendedName>
</protein>
<comment type="caution">
    <text evidence="2">The sequence shown here is derived from an EMBL/GenBank/DDBJ whole genome shotgun (WGS) entry which is preliminary data.</text>
</comment>
<evidence type="ECO:0000313" key="3">
    <source>
        <dbReference type="Proteomes" id="UP001201873"/>
    </source>
</evidence>
<evidence type="ECO:0000313" key="2">
    <source>
        <dbReference type="EMBL" id="MCK9876021.1"/>
    </source>
</evidence>
<dbReference type="Gene3D" id="1.10.1220.10">
    <property type="entry name" value="Met repressor-like"/>
    <property type="match status" value="1"/>
</dbReference>
<evidence type="ECO:0000256" key="1">
    <source>
        <dbReference type="SAM" id="MobiDB-lite"/>
    </source>
</evidence>